<proteinExistence type="predicted"/>
<protein>
    <submittedName>
        <fullName evidence="3">Amidase domain-containing protein</fullName>
    </submittedName>
</protein>
<dbReference type="Proteomes" id="UP000627781">
    <property type="component" value="Unassembled WGS sequence"/>
</dbReference>
<dbReference type="RefSeq" id="WP_191768113.1">
    <property type="nucleotide sequence ID" value="NZ_JACSRA010000009.1"/>
</dbReference>
<keyword evidence="1" id="KW-0812">Transmembrane</keyword>
<keyword evidence="1" id="KW-0472">Membrane</keyword>
<organism evidence="3 4">
    <name type="scientific">Clostridium cibarium</name>
    <dbReference type="NCBI Taxonomy" id="2762247"/>
    <lineage>
        <taxon>Bacteria</taxon>
        <taxon>Bacillati</taxon>
        <taxon>Bacillota</taxon>
        <taxon>Clostridia</taxon>
        <taxon>Eubacteriales</taxon>
        <taxon>Clostridiaceae</taxon>
        <taxon>Clostridium</taxon>
    </lineage>
</organism>
<accession>A0ABR8PSU7</accession>
<keyword evidence="1" id="KW-1133">Transmembrane helix</keyword>
<dbReference type="InterPro" id="IPR024301">
    <property type="entry name" value="Amidase_6"/>
</dbReference>
<sequence length="432" mass="50040">MSLWFHDFKKFIKEKHITLRIVFLSFILLYLITSALIMISKDYPRTTSYANSFNTSTDFKSLKTLSSHTDPVEIPDDEEASKASISAFFDEFYSTRNSSFITGNVENLYKYFILNTNLSSYSLHHEFQRIAYLRDWANERNITFTSITSYPNIRYIKGGPDYFNIRIDEEYKFEYVYNDEPNVKNEFGVSLFHTIGLKKADNSYKITKDYYLDCFEDGLKKYSFTLKEKEIPLTKQSAYNINFKRDDVKAPTNKKFKRDACKNYANKYCGVTWASKNPDKYNKKYFNFTGSGGNCTNYVSQCLGDKEGGALPNDYTWYFIPKSQQGSAAWLNADGFKNYILYSGKGKVIKKSDFANSLKPLKDGTFVFKNLSIGDLVSYDKKNDIDHNAVITGFDSKGYPLINSHTVDRYQVPFDLGWGDKNINFYFIHIIA</sequence>
<feature type="transmembrane region" description="Helical" evidence="1">
    <location>
        <begin position="21"/>
        <end position="39"/>
    </location>
</feature>
<keyword evidence="4" id="KW-1185">Reference proteome</keyword>
<evidence type="ECO:0000313" key="3">
    <source>
        <dbReference type="EMBL" id="MBD7911252.1"/>
    </source>
</evidence>
<comment type="caution">
    <text evidence="3">The sequence shown here is derived from an EMBL/GenBank/DDBJ whole genome shotgun (WGS) entry which is preliminary data.</text>
</comment>
<dbReference type="PANTHER" id="PTHR40032">
    <property type="entry name" value="EXPORTED PROTEIN-RELATED"/>
    <property type="match status" value="1"/>
</dbReference>
<evidence type="ECO:0000259" key="2">
    <source>
        <dbReference type="Pfam" id="PF12671"/>
    </source>
</evidence>
<dbReference type="Pfam" id="PF12671">
    <property type="entry name" value="Amidase_6"/>
    <property type="match status" value="1"/>
</dbReference>
<name>A0ABR8PSU7_9CLOT</name>
<dbReference type="PANTHER" id="PTHR40032:SF1">
    <property type="entry name" value="EXPORTED PROTEIN"/>
    <property type="match status" value="1"/>
</dbReference>
<gene>
    <name evidence="3" type="ORF">H9661_07785</name>
</gene>
<dbReference type="EMBL" id="JACSRA010000009">
    <property type="protein sequence ID" value="MBD7911252.1"/>
    <property type="molecule type" value="Genomic_DNA"/>
</dbReference>
<reference evidence="3 4" key="1">
    <citation type="submission" date="2020-08" db="EMBL/GenBank/DDBJ databases">
        <title>A Genomic Blueprint of the Chicken Gut Microbiome.</title>
        <authorList>
            <person name="Gilroy R."/>
            <person name="Ravi A."/>
            <person name="Getino M."/>
            <person name="Pursley I."/>
            <person name="Horton D.L."/>
            <person name="Alikhan N.-F."/>
            <person name="Baker D."/>
            <person name="Gharbi K."/>
            <person name="Hall N."/>
            <person name="Watson M."/>
            <person name="Adriaenssens E.M."/>
            <person name="Foster-Nyarko E."/>
            <person name="Jarju S."/>
            <person name="Secka A."/>
            <person name="Antonio M."/>
            <person name="Oren A."/>
            <person name="Chaudhuri R."/>
            <person name="La Ragione R.M."/>
            <person name="Hildebrand F."/>
            <person name="Pallen M.J."/>
        </authorList>
    </citation>
    <scope>NUCLEOTIDE SEQUENCE [LARGE SCALE GENOMIC DNA]</scope>
    <source>
        <strain evidence="3 4">Sa3CVN1</strain>
    </source>
</reference>
<evidence type="ECO:0000313" key="4">
    <source>
        <dbReference type="Proteomes" id="UP000627781"/>
    </source>
</evidence>
<evidence type="ECO:0000256" key="1">
    <source>
        <dbReference type="SAM" id="Phobius"/>
    </source>
</evidence>
<feature type="domain" description="Putative amidase" evidence="2">
    <location>
        <begin position="257"/>
        <end position="428"/>
    </location>
</feature>